<dbReference type="Proteomes" id="UP000287166">
    <property type="component" value="Unassembled WGS sequence"/>
</dbReference>
<accession>A0A401GIC9</accession>
<dbReference type="STRING" id="139825.A0A401GIC9"/>
<dbReference type="GO" id="GO:0005739">
    <property type="term" value="C:mitochondrion"/>
    <property type="evidence" value="ECO:0007669"/>
    <property type="project" value="TreeGrafter"/>
</dbReference>
<name>A0A401GIC9_9APHY</name>
<evidence type="ECO:0000313" key="2">
    <source>
        <dbReference type="EMBL" id="GBE81946.1"/>
    </source>
</evidence>
<sequence>MEPVIQKILVVGGNGFLGSAVCRAALARGMRVTSISSSGRPYTTPKGHSPAWTSKIEWRTGDALQPESYAHLLPGVTAVVHTTGTLFADTRYKNALKDGNVPALLGTLVSNLTASGSSANPLEKRDAPGEYERLNRDAALRVCETFLASPPSVPVNGPRPFIFVSAEDATRPFISARYIETKREAELGIENMTKGRPDYRAVYIRPSMMYHPHFRPVTSPIAALLDLSATIHSKAPSGFPTPSSVLRSLASAFPAASSDPSPLVGPSPLDSIANALTIPPIHVDHVAEAICIAVDQARPDVKGVVGVKEMRDLIGWSSKGQQQSSVRAQPHP</sequence>
<dbReference type="OrthoDB" id="276721at2759"/>
<feature type="domain" description="NAD-dependent epimerase/dehydratase" evidence="1">
    <location>
        <begin position="8"/>
        <end position="84"/>
    </location>
</feature>
<dbReference type="FunCoup" id="A0A401GIC9">
    <property type="interactions" value="168"/>
</dbReference>
<dbReference type="Pfam" id="PF01370">
    <property type="entry name" value="Epimerase"/>
    <property type="match status" value="1"/>
</dbReference>
<proteinExistence type="predicted"/>
<protein>
    <submittedName>
        <fullName evidence="2">Mitochondrial protein</fullName>
    </submittedName>
</protein>
<dbReference type="InParanoid" id="A0A401GIC9"/>
<gene>
    <name evidence="2" type="ORF">SCP_0403220</name>
</gene>
<dbReference type="GeneID" id="38778863"/>
<dbReference type="InterPro" id="IPR036291">
    <property type="entry name" value="NAD(P)-bd_dom_sf"/>
</dbReference>
<evidence type="ECO:0000313" key="3">
    <source>
        <dbReference type="Proteomes" id="UP000287166"/>
    </source>
</evidence>
<evidence type="ECO:0000259" key="1">
    <source>
        <dbReference type="Pfam" id="PF01370"/>
    </source>
</evidence>
<dbReference type="PANTHER" id="PTHR12126:SF16">
    <property type="entry name" value="MIOREX COMPLEX COMPONENT 2"/>
    <property type="match status" value="1"/>
</dbReference>
<organism evidence="2 3">
    <name type="scientific">Sparassis crispa</name>
    <dbReference type="NCBI Taxonomy" id="139825"/>
    <lineage>
        <taxon>Eukaryota</taxon>
        <taxon>Fungi</taxon>
        <taxon>Dikarya</taxon>
        <taxon>Basidiomycota</taxon>
        <taxon>Agaricomycotina</taxon>
        <taxon>Agaricomycetes</taxon>
        <taxon>Polyporales</taxon>
        <taxon>Sparassidaceae</taxon>
        <taxon>Sparassis</taxon>
    </lineage>
</organism>
<dbReference type="InterPro" id="IPR001509">
    <property type="entry name" value="Epimerase_deHydtase"/>
</dbReference>
<dbReference type="InterPro" id="IPR051207">
    <property type="entry name" value="ComplexI_NDUFA9_subunit"/>
</dbReference>
<keyword evidence="3" id="KW-1185">Reference proteome</keyword>
<dbReference type="RefSeq" id="XP_027612859.1">
    <property type="nucleotide sequence ID" value="XM_027757058.1"/>
</dbReference>
<dbReference type="GO" id="GO:0044877">
    <property type="term" value="F:protein-containing complex binding"/>
    <property type="evidence" value="ECO:0007669"/>
    <property type="project" value="TreeGrafter"/>
</dbReference>
<comment type="caution">
    <text evidence="2">The sequence shown here is derived from an EMBL/GenBank/DDBJ whole genome shotgun (WGS) entry which is preliminary data.</text>
</comment>
<dbReference type="Gene3D" id="3.40.50.720">
    <property type="entry name" value="NAD(P)-binding Rossmann-like Domain"/>
    <property type="match status" value="1"/>
</dbReference>
<reference evidence="2 3" key="1">
    <citation type="journal article" date="2018" name="Sci. Rep.">
        <title>Genome sequence of the cauliflower mushroom Sparassis crispa (Hanabiratake) and its association with beneficial usage.</title>
        <authorList>
            <person name="Kiyama R."/>
            <person name="Furutani Y."/>
            <person name="Kawaguchi K."/>
            <person name="Nakanishi T."/>
        </authorList>
    </citation>
    <scope>NUCLEOTIDE SEQUENCE [LARGE SCALE GENOMIC DNA]</scope>
</reference>
<dbReference type="EMBL" id="BFAD01000004">
    <property type="protein sequence ID" value="GBE81946.1"/>
    <property type="molecule type" value="Genomic_DNA"/>
</dbReference>
<dbReference type="AlphaFoldDB" id="A0A401GIC9"/>
<dbReference type="PANTHER" id="PTHR12126">
    <property type="entry name" value="NADH-UBIQUINONE OXIDOREDUCTASE 39 KDA SUBUNIT-RELATED"/>
    <property type="match status" value="1"/>
</dbReference>
<dbReference type="SUPFAM" id="SSF51735">
    <property type="entry name" value="NAD(P)-binding Rossmann-fold domains"/>
    <property type="match status" value="1"/>
</dbReference>